<dbReference type="RefSeq" id="WP_154277218.1">
    <property type="nucleotide sequence ID" value="NZ_WKQN01000008.1"/>
</dbReference>
<name>A0A844DWB2_9FIRM</name>
<dbReference type="Proteomes" id="UP000461506">
    <property type="component" value="Unassembled WGS sequence"/>
</dbReference>
<organism evidence="1 2">
    <name type="scientific">Faecalibacterium prausnitzii</name>
    <dbReference type="NCBI Taxonomy" id="853"/>
    <lineage>
        <taxon>Bacteria</taxon>
        <taxon>Bacillati</taxon>
        <taxon>Bacillota</taxon>
        <taxon>Clostridia</taxon>
        <taxon>Eubacteriales</taxon>
        <taxon>Oscillospiraceae</taxon>
        <taxon>Faecalibacterium</taxon>
    </lineage>
</organism>
<protein>
    <submittedName>
        <fullName evidence="1">Uncharacterized protein</fullName>
    </submittedName>
</protein>
<reference evidence="1 2" key="1">
    <citation type="journal article" date="2019" name="Nat. Med.">
        <title>A library of human gut bacterial isolates paired with longitudinal multiomics data enables mechanistic microbiome research.</title>
        <authorList>
            <person name="Poyet M."/>
            <person name="Groussin M."/>
            <person name="Gibbons S.M."/>
            <person name="Avila-Pacheco J."/>
            <person name="Jiang X."/>
            <person name="Kearney S.M."/>
            <person name="Perrotta A.R."/>
            <person name="Berdy B."/>
            <person name="Zhao S."/>
            <person name="Lieberman T.D."/>
            <person name="Swanson P.K."/>
            <person name="Smith M."/>
            <person name="Roesemann S."/>
            <person name="Alexander J.E."/>
            <person name="Rich S.A."/>
            <person name="Livny J."/>
            <person name="Vlamakis H."/>
            <person name="Clish C."/>
            <person name="Bullock K."/>
            <person name="Deik A."/>
            <person name="Scott J."/>
            <person name="Pierce K.A."/>
            <person name="Xavier R.J."/>
            <person name="Alm E.J."/>
        </authorList>
    </citation>
    <scope>NUCLEOTIDE SEQUENCE [LARGE SCALE GENOMIC DNA]</scope>
    <source>
        <strain evidence="1 2">BIOML-A1</strain>
    </source>
</reference>
<sequence length="200" mass="23586">MMKKKLFESKFFQKKFGRWLYIEKIFLEYEGIPGLCVCVDASEKRYFCHCTEMMEFERWCIHPISKSKMIDILSKRCTLEQALNQNEQKVFIYTVDESGETGEFQFYRDLDEYDRPEESIYLRSAPHQFDSYIDTLEMVSLQMSSAAILNLGSAIISLGAQIGQRLMESDIMIRYDEKNESTEIEDENILLFQKNVCIYA</sequence>
<gene>
    <name evidence="1" type="ORF">GKD95_09060</name>
</gene>
<comment type="caution">
    <text evidence="1">The sequence shown here is derived from an EMBL/GenBank/DDBJ whole genome shotgun (WGS) entry which is preliminary data.</text>
</comment>
<evidence type="ECO:0000313" key="1">
    <source>
        <dbReference type="EMBL" id="MSC63473.1"/>
    </source>
</evidence>
<proteinExistence type="predicted"/>
<accession>A0A844DWB2</accession>
<evidence type="ECO:0000313" key="2">
    <source>
        <dbReference type="Proteomes" id="UP000461506"/>
    </source>
</evidence>
<dbReference type="EMBL" id="WKQN01000008">
    <property type="protein sequence ID" value="MSC63473.1"/>
    <property type="molecule type" value="Genomic_DNA"/>
</dbReference>
<dbReference type="AlphaFoldDB" id="A0A844DWB2"/>